<keyword evidence="1" id="KW-0812">Transmembrane</keyword>
<protein>
    <submittedName>
        <fullName evidence="2">Uncharacterized protein</fullName>
    </submittedName>
</protein>
<dbReference type="AlphaFoldDB" id="A0A4R5B0T1"/>
<gene>
    <name evidence="2" type="ORF">E1293_22900</name>
</gene>
<sequence length="73" mass="8446">MNPLIPLYVTTSLFLQDRVETYLEKRKDFDRGASFFEYAALIAVIAGMIGVWHKFNLADKITKKLEPLLDKLK</sequence>
<accession>A0A4R5B0T1</accession>
<evidence type="ECO:0000313" key="3">
    <source>
        <dbReference type="Proteomes" id="UP000295578"/>
    </source>
</evidence>
<organism evidence="2 3">
    <name type="scientific">Actinomadura darangshiensis</name>
    <dbReference type="NCBI Taxonomy" id="705336"/>
    <lineage>
        <taxon>Bacteria</taxon>
        <taxon>Bacillati</taxon>
        <taxon>Actinomycetota</taxon>
        <taxon>Actinomycetes</taxon>
        <taxon>Streptosporangiales</taxon>
        <taxon>Thermomonosporaceae</taxon>
        <taxon>Actinomadura</taxon>
    </lineage>
</organism>
<dbReference type="RefSeq" id="WP_132199507.1">
    <property type="nucleotide sequence ID" value="NZ_SMKY01000108.1"/>
</dbReference>
<keyword evidence="1" id="KW-1133">Transmembrane helix</keyword>
<evidence type="ECO:0000256" key="1">
    <source>
        <dbReference type="SAM" id="Phobius"/>
    </source>
</evidence>
<name>A0A4R5B0T1_9ACTN</name>
<dbReference type="EMBL" id="SMKY01000108">
    <property type="protein sequence ID" value="TDD79598.1"/>
    <property type="molecule type" value="Genomic_DNA"/>
</dbReference>
<keyword evidence="3" id="KW-1185">Reference proteome</keyword>
<keyword evidence="1" id="KW-0472">Membrane</keyword>
<dbReference type="OrthoDB" id="3483433at2"/>
<dbReference type="Proteomes" id="UP000295578">
    <property type="component" value="Unassembled WGS sequence"/>
</dbReference>
<proteinExistence type="predicted"/>
<feature type="transmembrane region" description="Helical" evidence="1">
    <location>
        <begin position="35"/>
        <end position="55"/>
    </location>
</feature>
<evidence type="ECO:0000313" key="2">
    <source>
        <dbReference type="EMBL" id="TDD79598.1"/>
    </source>
</evidence>
<comment type="caution">
    <text evidence="2">The sequence shown here is derived from an EMBL/GenBank/DDBJ whole genome shotgun (WGS) entry which is preliminary data.</text>
</comment>
<reference evidence="2 3" key="1">
    <citation type="submission" date="2019-03" db="EMBL/GenBank/DDBJ databases">
        <title>Draft genome sequences of novel Actinobacteria.</title>
        <authorList>
            <person name="Sahin N."/>
            <person name="Ay H."/>
            <person name="Saygin H."/>
        </authorList>
    </citation>
    <scope>NUCLEOTIDE SEQUENCE [LARGE SCALE GENOMIC DNA]</scope>
    <source>
        <strain evidence="2 3">DSM 45941</strain>
    </source>
</reference>